<accession>A0A0D2AVF1</accession>
<dbReference type="SUPFAM" id="SSF52540">
    <property type="entry name" value="P-loop containing nucleoside triphosphate hydrolases"/>
    <property type="match status" value="1"/>
</dbReference>
<dbReference type="PANTHER" id="PTHR10622:SF11">
    <property type="entry name" value="HET-DOMAIN-CONTAINING PROTEIN"/>
    <property type="match status" value="1"/>
</dbReference>
<dbReference type="Pfam" id="PF13424">
    <property type="entry name" value="TPR_12"/>
    <property type="match status" value="1"/>
</dbReference>
<feature type="domain" description="Heterokaryon incompatibility" evidence="1">
    <location>
        <begin position="25"/>
        <end position="116"/>
    </location>
</feature>
<dbReference type="EMBL" id="KN847500">
    <property type="protein sequence ID" value="KIW10708.1"/>
    <property type="molecule type" value="Genomic_DNA"/>
</dbReference>
<name>A0A0D2AVF1_9EURO</name>
<dbReference type="Pfam" id="PF06985">
    <property type="entry name" value="HET"/>
    <property type="match status" value="1"/>
</dbReference>
<sequence length="956" mass="107823">MRLLKYDDQGTLSLTEDLHDHIPPYAILSHTWAEDQDEVTFDDLKQDSFQSKAGYAKIRFCGEQARKDGLDYFWVDTCCINKANNTEYSEAINSMFRWYRDATQCYVYLSDVPVHSVDGTKRMWEIDFRKSRWFCRGWTLQELLAPASVEFFSKEGALLGSKSTLEQQVHEITRIPIAALRATPLTQFSVDERLGWAAERVTKKTEDQAYCLFGIFDVFMPLIYGEGANALVRLRKKIDKTRKSTSVESGNIHWMVPRSSNTLFTGREEILESLERNVRAAVQHGSRTYQCRIAISGLGGQGKSEICLQLAQRVQSLLWGIFWVDVSTPSQAENGFLDIASRLQISASTWEDGRQGLANIRQPWMLVLDNADDPNVDYQAYFPPSTCGVVVLTSRNAECGQYATTDHVALEGLPTEEATELLLKAANVIGEHRPRWEDDARRVAVLLQSHPLALIQAGAYVKRGHCRLGDYPRVYERQRKRLLGFRPSQAQSRYRDVYATFEASVEILQTSPTELSRDALELLPLLAVCGPSRLPSLVFDSAWKGAQRIVAREPGDPDGLGLTTWHVSQLPSLIPAHEDGWDSFRLVEAVNMLKAFALVSMDVDEEHTCVSMHPLVHAWARDRQDEWQQHASWVAMGCIVALSQSESEMWRVHGRDLQPHLHALTSWEMGCAFQNAPRTAVASVWMECGWLLHGMRDDGTVFRLLERLCTHLGLDKSTVNMGWVALYDLIGRNLVNYGKVQAAVRVLEEVARIQGQTLLEDHPSRLASQHALAGAYEANGQVKDAVRLLEEVVRIKGQTLAEDHPSRLASQHALAGAYQANGQVKDAVWLLEEVVRIRGQTLAEDHPDRLASQHALAGAYEANGQVKDAVQLLEEVLLEEVVRIKGQTLAEDHPDRLASQHNLAVYLWGLGQESAALEMMRQVVEIRQRVLDNDHPSRIASEKWLQHFEDKRPVVN</sequence>
<dbReference type="STRING" id="91928.A0A0D2AVF1"/>
<protein>
    <recommendedName>
        <fullName evidence="1">Heterokaryon incompatibility domain-containing protein</fullName>
    </recommendedName>
</protein>
<dbReference type="InterPro" id="IPR027417">
    <property type="entry name" value="P-loop_NTPase"/>
</dbReference>
<evidence type="ECO:0000313" key="2">
    <source>
        <dbReference type="EMBL" id="KIW10708.1"/>
    </source>
</evidence>
<dbReference type="VEuPathDB" id="FungiDB:PV08_11672"/>
<organism evidence="2 3">
    <name type="scientific">Exophiala spinifera</name>
    <dbReference type="NCBI Taxonomy" id="91928"/>
    <lineage>
        <taxon>Eukaryota</taxon>
        <taxon>Fungi</taxon>
        <taxon>Dikarya</taxon>
        <taxon>Ascomycota</taxon>
        <taxon>Pezizomycotina</taxon>
        <taxon>Eurotiomycetes</taxon>
        <taxon>Chaetothyriomycetidae</taxon>
        <taxon>Chaetothyriales</taxon>
        <taxon>Herpotrichiellaceae</taxon>
        <taxon>Exophiala</taxon>
    </lineage>
</organism>
<dbReference type="OrthoDB" id="5986190at2759"/>
<dbReference type="AlphaFoldDB" id="A0A0D2AVF1"/>
<keyword evidence="3" id="KW-1185">Reference proteome</keyword>
<dbReference type="InterPro" id="IPR011990">
    <property type="entry name" value="TPR-like_helical_dom_sf"/>
</dbReference>
<dbReference type="SUPFAM" id="SSF48452">
    <property type="entry name" value="TPR-like"/>
    <property type="match status" value="1"/>
</dbReference>
<dbReference type="RefSeq" id="XP_016230924.1">
    <property type="nucleotide sequence ID" value="XM_016385980.1"/>
</dbReference>
<evidence type="ECO:0000259" key="1">
    <source>
        <dbReference type="Pfam" id="PF06985"/>
    </source>
</evidence>
<dbReference type="HOGENOM" id="CLU_000288_125_4_1"/>
<reference evidence="2 3" key="1">
    <citation type="submission" date="2015-01" db="EMBL/GenBank/DDBJ databases">
        <title>The Genome Sequence of Exophiala spinifera CBS89968.</title>
        <authorList>
            <consortium name="The Broad Institute Genomics Platform"/>
            <person name="Cuomo C."/>
            <person name="de Hoog S."/>
            <person name="Gorbushina A."/>
            <person name="Stielow B."/>
            <person name="Teixiera M."/>
            <person name="Abouelleil A."/>
            <person name="Chapman S.B."/>
            <person name="Priest M."/>
            <person name="Young S.K."/>
            <person name="Wortman J."/>
            <person name="Nusbaum C."/>
            <person name="Birren B."/>
        </authorList>
    </citation>
    <scope>NUCLEOTIDE SEQUENCE [LARGE SCALE GENOMIC DNA]</scope>
    <source>
        <strain evidence="2 3">CBS 89968</strain>
    </source>
</reference>
<dbReference type="Gene3D" id="3.40.50.300">
    <property type="entry name" value="P-loop containing nucleotide triphosphate hydrolases"/>
    <property type="match status" value="1"/>
</dbReference>
<proteinExistence type="predicted"/>
<dbReference type="InterPro" id="IPR010730">
    <property type="entry name" value="HET"/>
</dbReference>
<dbReference type="PANTHER" id="PTHR10622">
    <property type="entry name" value="HET DOMAIN-CONTAINING PROTEIN"/>
    <property type="match status" value="1"/>
</dbReference>
<evidence type="ECO:0000313" key="3">
    <source>
        <dbReference type="Proteomes" id="UP000053328"/>
    </source>
</evidence>
<gene>
    <name evidence="2" type="ORF">PV08_11672</name>
</gene>
<dbReference type="Proteomes" id="UP000053328">
    <property type="component" value="Unassembled WGS sequence"/>
</dbReference>
<dbReference type="Pfam" id="PF13374">
    <property type="entry name" value="TPR_10"/>
    <property type="match status" value="2"/>
</dbReference>
<dbReference type="Gene3D" id="1.25.40.10">
    <property type="entry name" value="Tetratricopeptide repeat domain"/>
    <property type="match status" value="2"/>
</dbReference>
<dbReference type="GO" id="GO:0043531">
    <property type="term" value="F:ADP binding"/>
    <property type="evidence" value="ECO:0007669"/>
    <property type="project" value="InterPro"/>
</dbReference>
<dbReference type="GeneID" id="27338755"/>